<dbReference type="Proteomes" id="UP000505210">
    <property type="component" value="Chromosome"/>
</dbReference>
<dbReference type="Pfam" id="PF13181">
    <property type="entry name" value="TPR_8"/>
    <property type="match status" value="1"/>
</dbReference>
<feature type="repeat" description="TPR" evidence="3">
    <location>
        <begin position="108"/>
        <end position="141"/>
    </location>
</feature>
<name>A0A6M8BA70_9CYAN</name>
<evidence type="ECO:0000313" key="4">
    <source>
        <dbReference type="EMBL" id="QKD83428.1"/>
    </source>
</evidence>
<dbReference type="AlphaFoldDB" id="A0A6M8BA70"/>
<dbReference type="GO" id="GO:0006620">
    <property type="term" value="P:post-translational protein targeting to endoplasmic reticulum membrane"/>
    <property type="evidence" value="ECO:0007669"/>
    <property type="project" value="TreeGrafter"/>
</dbReference>
<dbReference type="Pfam" id="PF00515">
    <property type="entry name" value="TPR_1"/>
    <property type="match status" value="1"/>
</dbReference>
<dbReference type="SUPFAM" id="SSF48452">
    <property type="entry name" value="TPR-like"/>
    <property type="match status" value="1"/>
</dbReference>
<dbReference type="GO" id="GO:0060090">
    <property type="term" value="F:molecular adaptor activity"/>
    <property type="evidence" value="ECO:0007669"/>
    <property type="project" value="TreeGrafter"/>
</dbReference>
<dbReference type="RefSeq" id="WP_172357138.1">
    <property type="nucleotide sequence ID" value="NZ_CP053661.1"/>
</dbReference>
<dbReference type="PANTHER" id="PTHR45831:SF2">
    <property type="entry name" value="LD24721P"/>
    <property type="match status" value="1"/>
</dbReference>
<evidence type="ECO:0000256" key="1">
    <source>
        <dbReference type="ARBA" id="ARBA00022737"/>
    </source>
</evidence>
<proteinExistence type="predicted"/>
<protein>
    <submittedName>
        <fullName evidence="4">Tetratricopeptide repeat protein</fullName>
    </submittedName>
</protein>
<feature type="repeat" description="TPR" evidence="3">
    <location>
        <begin position="74"/>
        <end position="107"/>
    </location>
</feature>
<sequence>MDNTLIQSLLENLKDPDESIRDAATHELWRLWFTQKGARGLELLERSQTLIDAGEYGHAEQVLTDVIADLPDFAEAWNRRAVLHYICGQYQKSLADCEQVLALNPIHFGAMHGQGLCHMALKQYMAAIHAFRQALEIQPYALENQKMILECTARLS</sequence>
<dbReference type="SMART" id="SM00028">
    <property type="entry name" value="TPR"/>
    <property type="match status" value="2"/>
</dbReference>
<accession>A0A6M8BA70</accession>
<dbReference type="InterPro" id="IPR047150">
    <property type="entry name" value="SGT"/>
</dbReference>
<organism evidence="4 5">
    <name type="scientific">Thermoleptolyngbya sichuanensis A183</name>
    <dbReference type="NCBI Taxonomy" id="2737172"/>
    <lineage>
        <taxon>Bacteria</taxon>
        <taxon>Bacillati</taxon>
        <taxon>Cyanobacteriota</taxon>
        <taxon>Cyanophyceae</taxon>
        <taxon>Oculatellales</taxon>
        <taxon>Oculatellaceae</taxon>
        <taxon>Thermoleptolyngbya</taxon>
        <taxon>Thermoleptolyngbya sichuanensis</taxon>
    </lineage>
</organism>
<evidence type="ECO:0000256" key="3">
    <source>
        <dbReference type="PROSITE-ProRule" id="PRU00339"/>
    </source>
</evidence>
<gene>
    <name evidence="4" type="ORF">HPC62_15580</name>
</gene>
<keyword evidence="5" id="KW-1185">Reference proteome</keyword>
<dbReference type="EMBL" id="CP053661">
    <property type="protein sequence ID" value="QKD83428.1"/>
    <property type="molecule type" value="Genomic_DNA"/>
</dbReference>
<dbReference type="GO" id="GO:0016020">
    <property type="term" value="C:membrane"/>
    <property type="evidence" value="ECO:0007669"/>
    <property type="project" value="TreeGrafter"/>
</dbReference>
<dbReference type="InterPro" id="IPR019734">
    <property type="entry name" value="TPR_rpt"/>
</dbReference>
<dbReference type="InterPro" id="IPR011990">
    <property type="entry name" value="TPR-like_helical_dom_sf"/>
</dbReference>
<dbReference type="Gene3D" id="1.25.40.10">
    <property type="entry name" value="Tetratricopeptide repeat domain"/>
    <property type="match status" value="1"/>
</dbReference>
<dbReference type="PANTHER" id="PTHR45831">
    <property type="entry name" value="LD24721P"/>
    <property type="match status" value="1"/>
</dbReference>
<reference evidence="4 5" key="1">
    <citation type="submission" date="2020-05" db="EMBL/GenBank/DDBJ databases">
        <title>Complete genome sequence of of a novel Thermoleptolyngbya strain isolated from hot springs of Ganzi, Sichuan China.</title>
        <authorList>
            <person name="Tang J."/>
            <person name="Daroch M."/>
            <person name="Li L."/>
            <person name="Waleron K."/>
            <person name="Waleron M."/>
            <person name="Waleron M."/>
        </authorList>
    </citation>
    <scope>NUCLEOTIDE SEQUENCE [LARGE SCALE GENOMIC DNA]</scope>
    <source>
        <strain evidence="4 5">PKUAC-SCTA183</strain>
    </source>
</reference>
<dbReference type="PROSITE" id="PS50005">
    <property type="entry name" value="TPR"/>
    <property type="match status" value="2"/>
</dbReference>
<dbReference type="GO" id="GO:0072380">
    <property type="term" value="C:TRC complex"/>
    <property type="evidence" value="ECO:0007669"/>
    <property type="project" value="TreeGrafter"/>
</dbReference>
<evidence type="ECO:0000313" key="5">
    <source>
        <dbReference type="Proteomes" id="UP000505210"/>
    </source>
</evidence>
<keyword evidence="1" id="KW-0677">Repeat</keyword>
<dbReference type="KEGG" id="theu:HPC62_15580"/>
<evidence type="ECO:0000256" key="2">
    <source>
        <dbReference type="ARBA" id="ARBA00022803"/>
    </source>
</evidence>
<keyword evidence="2 3" id="KW-0802">TPR repeat</keyword>